<evidence type="ECO:0008006" key="4">
    <source>
        <dbReference type="Google" id="ProtNLM"/>
    </source>
</evidence>
<protein>
    <recommendedName>
        <fullName evidence="4">C2H2-type domain-containing protein</fullName>
    </recommendedName>
</protein>
<dbReference type="OrthoDB" id="5241264at2759"/>
<dbReference type="PANTHER" id="PTHR38166:SF1">
    <property type="entry name" value="C2H2-TYPE DOMAIN-CONTAINING PROTEIN"/>
    <property type="match status" value="1"/>
</dbReference>
<feature type="compositionally biased region" description="Polar residues" evidence="1">
    <location>
        <begin position="70"/>
        <end position="80"/>
    </location>
</feature>
<comment type="caution">
    <text evidence="2">The sequence shown here is derived from an EMBL/GenBank/DDBJ whole genome shotgun (WGS) entry which is preliminary data.</text>
</comment>
<proteinExistence type="predicted"/>
<feature type="compositionally biased region" description="Low complexity" evidence="1">
    <location>
        <begin position="81"/>
        <end position="93"/>
    </location>
</feature>
<reference evidence="2 3" key="1">
    <citation type="journal article" date="2021" name="Nat. Commun.">
        <title>Genetic determinants of endophytism in the Arabidopsis root mycobiome.</title>
        <authorList>
            <person name="Mesny F."/>
            <person name="Miyauchi S."/>
            <person name="Thiergart T."/>
            <person name="Pickel B."/>
            <person name="Atanasova L."/>
            <person name="Karlsson M."/>
            <person name="Huettel B."/>
            <person name="Barry K.W."/>
            <person name="Haridas S."/>
            <person name="Chen C."/>
            <person name="Bauer D."/>
            <person name="Andreopoulos W."/>
            <person name="Pangilinan J."/>
            <person name="LaButti K."/>
            <person name="Riley R."/>
            <person name="Lipzen A."/>
            <person name="Clum A."/>
            <person name="Drula E."/>
            <person name="Henrissat B."/>
            <person name="Kohler A."/>
            <person name="Grigoriev I.V."/>
            <person name="Martin F.M."/>
            <person name="Hacquard S."/>
        </authorList>
    </citation>
    <scope>NUCLEOTIDE SEQUENCE [LARGE SCALE GENOMIC DNA]</scope>
    <source>
        <strain evidence="2 3">MPI-CAGE-CH-0241</strain>
    </source>
</reference>
<feature type="region of interest" description="Disordered" evidence="1">
    <location>
        <begin position="129"/>
        <end position="160"/>
    </location>
</feature>
<dbReference type="PANTHER" id="PTHR38166">
    <property type="entry name" value="C2H2-TYPE DOMAIN-CONTAINING PROTEIN-RELATED"/>
    <property type="match status" value="1"/>
</dbReference>
<gene>
    <name evidence="2" type="ORF">B0T10DRAFT_493232</name>
</gene>
<dbReference type="AlphaFoldDB" id="A0A9P8VZ54"/>
<dbReference type="EMBL" id="JAGPYM010000020">
    <property type="protein sequence ID" value="KAH6884468.1"/>
    <property type="molecule type" value="Genomic_DNA"/>
</dbReference>
<evidence type="ECO:0000256" key="1">
    <source>
        <dbReference type="SAM" id="MobiDB-lite"/>
    </source>
</evidence>
<feature type="compositionally biased region" description="Polar residues" evidence="1">
    <location>
        <begin position="18"/>
        <end position="39"/>
    </location>
</feature>
<evidence type="ECO:0000313" key="2">
    <source>
        <dbReference type="EMBL" id="KAH6884468.1"/>
    </source>
</evidence>
<dbReference type="Proteomes" id="UP000777438">
    <property type="component" value="Unassembled WGS sequence"/>
</dbReference>
<evidence type="ECO:0000313" key="3">
    <source>
        <dbReference type="Proteomes" id="UP000777438"/>
    </source>
</evidence>
<name>A0A9P8VZ54_9HYPO</name>
<keyword evidence="3" id="KW-1185">Reference proteome</keyword>
<feature type="region of interest" description="Disordered" evidence="1">
    <location>
        <begin position="1"/>
        <end position="95"/>
    </location>
</feature>
<organism evidence="2 3">
    <name type="scientific">Thelonectria olida</name>
    <dbReference type="NCBI Taxonomy" id="1576542"/>
    <lineage>
        <taxon>Eukaryota</taxon>
        <taxon>Fungi</taxon>
        <taxon>Dikarya</taxon>
        <taxon>Ascomycota</taxon>
        <taxon>Pezizomycotina</taxon>
        <taxon>Sordariomycetes</taxon>
        <taxon>Hypocreomycetidae</taxon>
        <taxon>Hypocreales</taxon>
        <taxon>Nectriaceae</taxon>
        <taxon>Thelonectria</taxon>
    </lineage>
</organism>
<sequence>MAPRYQSNVYHLPHRPAASSSPSTDGLSQTSPAAQLSGTKRSRSGRPIASTPSPSPIRRNGIPRHRCKDSFSSTGTVATPSTSSDSDSDWSASSEEEYILPPTHEFQAVRPDLQLFSYTCAHKWKAQANYGPPPEDRLPPRKRARTTGRQPRSACIKQDEDPNDSQLVVISHHDGYFHLACPFYVFNRTKYRRCLLQHDLQSIEAVIDHLCSHHMEPPCCAMCFRVFDKARDRDEHMSKRTCEFRDPVEIDGLDLYQKEKLSGRDRVHLGEKKRWYRIWKTVFPGTAPPHSPYLDRGIGLEMSMVRDYWTTNGRDCVWQYLTKRGLLRHHRQDEGRALAALGKLALLDLLTRSLKEHDV</sequence>
<accession>A0A9P8VZ54</accession>